<keyword evidence="1" id="KW-1133">Transmembrane helix</keyword>
<evidence type="ECO:0000256" key="1">
    <source>
        <dbReference type="SAM" id="Phobius"/>
    </source>
</evidence>
<sequence>KAYSFNRLYYSFGFHSEGYLITVSAFIRATPAMDTYFIFILLLCMMPYTLAFILPIRGITEEALHNPRTQSKANAHVRRRLLAGVDGGLIKGPGHAERFEAEYLGTSAHTNYEKVV</sequence>
<evidence type="ECO:0000313" key="3">
    <source>
        <dbReference type="Proteomes" id="UP000827092"/>
    </source>
</evidence>
<keyword evidence="1" id="KW-0812">Transmembrane</keyword>
<name>A0AAV6TNK9_9ARAC</name>
<reference evidence="2 3" key="1">
    <citation type="journal article" date="2022" name="Nat. Ecol. Evol.">
        <title>A masculinizing supergene underlies an exaggerated male reproductive morph in a spider.</title>
        <authorList>
            <person name="Hendrickx F."/>
            <person name="De Corte Z."/>
            <person name="Sonet G."/>
            <person name="Van Belleghem S.M."/>
            <person name="Kostlbacher S."/>
            <person name="Vangestel C."/>
        </authorList>
    </citation>
    <scope>NUCLEOTIDE SEQUENCE [LARGE SCALE GENOMIC DNA]</scope>
    <source>
        <strain evidence="2">W744_W776</strain>
    </source>
</reference>
<keyword evidence="3" id="KW-1185">Reference proteome</keyword>
<dbReference type="AlphaFoldDB" id="A0AAV6TNK9"/>
<feature type="transmembrane region" description="Helical" evidence="1">
    <location>
        <begin position="36"/>
        <end position="56"/>
    </location>
</feature>
<keyword evidence="1" id="KW-0472">Membrane</keyword>
<dbReference type="Proteomes" id="UP000827092">
    <property type="component" value="Unassembled WGS sequence"/>
</dbReference>
<proteinExistence type="predicted"/>
<protein>
    <submittedName>
        <fullName evidence="2">Uncharacterized protein</fullName>
    </submittedName>
</protein>
<accession>A0AAV6TNK9</accession>
<organism evidence="2 3">
    <name type="scientific">Oedothorax gibbosus</name>
    <dbReference type="NCBI Taxonomy" id="931172"/>
    <lineage>
        <taxon>Eukaryota</taxon>
        <taxon>Metazoa</taxon>
        <taxon>Ecdysozoa</taxon>
        <taxon>Arthropoda</taxon>
        <taxon>Chelicerata</taxon>
        <taxon>Arachnida</taxon>
        <taxon>Araneae</taxon>
        <taxon>Araneomorphae</taxon>
        <taxon>Entelegynae</taxon>
        <taxon>Araneoidea</taxon>
        <taxon>Linyphiidae</taxon>
        <taxon>Erigoninae</taxon>
        <taxon>Oedothorax</taxon>
    </lineage>
</organism>
<dbReference type="EMBL" id="JAFNEN010001998">
    <property type="protein sequence ID" value="KAG8173186.1"/>
    <property type="molecule type" value="Genomic_DNA"/>
</dbReference>
<evidence type="ECO:0000313" key="2">
    <source>
        <dbReference type="EMBL" id="KAG8173186.1"/>
    </source>
</evidence>
<feature type="transmembrane region" description="Helical" evidence="1">
    <location>
        <begin position="12"/>
        <end position="30"/>
    </location>
</feature>
<feature type="non-terminal residue" evidence="2">
    <location>
        <position position="1"/>
    </location>
</feature>
<comment type="caution">
    <text evidence="2">The sequence shown here is derived from an EMBL/GenBank/DDBJ whole genome shotgun (WGS) entry which is preliminary data.</text>
</comment>
<gene>
    <name evidence="2" type="ORF">JTE90_011665</name>
</gene>